<feature type="signal peptide" evidence="3">
    <location>
        <begin position="1"/>
        <end position="26"/>
    </location>
</feature>
<dbReference type="CDD" id="cd01647">
    <property type="entry name" value="RT_LTR"/>
    <property type="match status" value="1"/>
</dbReference>
<dbReference type="FunFam" id="3.30.70.270:FF:000020">
    <property type="entry name" value="Transposon Tf2-6 polyprotein-like Protein"/>
    <property type="match status" value="1"/>
</dbReference>
<dbReference type="Proteomes" id="UP000039324">
    <property type="component" value="Unassembled WGS sequence"/>
</dbReference>
<evidence type="ECO:0000256" key="2">
    <source>
        <dbReference type="SAM" id="MobiDB-lite"/>
    </source>
</evidence>
<dbReference type="PANTHER" id="PTHR37984">
    <property type="entry name" value="PROTEIN CBG26694"/>
    <property type="match status" value="1"/>
</dbReference>
<dbReference type="CDD" id="cd09274">
    <property type="entry name" value="RNase_HI_RT_Ty3"/>
    <property type="match status" value="1"/>
</dbReference>
<dbReference type="PROSITE" id="PS50878">
    <property type="entry name" value="RT_POL"/>
    <property type="match status" value="1"/>
</dbReference>
<dbReference type="GO" id="GO:0003824">
    <property type="term" value="F:catalytic activity"/>
    <property type="evidence" value="ECO:0007669"/>
    <property type="project" value="UniProtKB-KW"/>
</dbReference>
<keyword evidence="3" id="KW-0732">Signal</keyword>
<evidence type="ECO:0000313" key="6">
    <source>
        <dbReference type="Proteomes" id="UP000039324"/>
    </source>
</evidence>
<keyword evidence="1" id="KW-0511">Multifunctional enzyme</keyword>
<dbReference type="SUPFAM" id="SSF56672">
    <property type="entry name" value="DNA/RNA polymerases"/>
    <property type="match status" value="1"/>
</dbReference>
<proteinExistence type="predicted"/>
<dbReference type="Pfam" id="PF00078">
    <property type="entry name" value="RVT_1"/>
    <property type="match status" value="1"/>
</dbReference>
<dbReference type="InterPro" id="IPR043502">
    <property type="entry name" value="DNA/RNA_pol_sf"/>
</dbReference>
<feature type="region of interest" description="Disordered" evidence="2">
    <location>
        <begin position="52"/>
        <end position="72"/>
    </location>
</feature>
<name>A0A0G4IJL4_PLABS</name>
<dbReference type="Gene3D" id="3.10.10.10">
    <property type="entry name" value="HIV Type 1 Reverse Transcriptase, subunit A, domain 1"/>
    <property type="match status" value="1"/>
</dbReference>
<accession>A0A0G4IJL4</accession>
<dbReference type="PANTHER" id="PTHR37984:SF5">
    <property type="entry name" value="PROTEIN NYNRIN-LIKE"/>
    <property type="match status" value="1"/>
</dbReference>
<dbReference type="InterPro" id="IPR043128">
    <property type="entry name" value="Rev_trsase/Diguanyl_cyclase"/>
</dbReference>
<dbReference type="InterPro" id="IPR050951">
    <property type="entry name" value="Retrovirus_Pol_polyprotein"/>
</dbReference>
<dbReference type="STRING" id="37360.A0A0G4IJL4"/>
<protein>
    <recommendedName>
        <fullName evidence="4">Reverse transcriptase domain-containing protein</fullName>
    </recommendedName>
</protein>
<sequence length="548" mass="61523">MPRGSLASQLCALVGLVALLVLIANSSDPRRAPSMLPDPCVIDNALLTAVPQASTSSPVGTDPLTTEPPREPVEPLSIAFVSAEPFLDDVQDGADCYAIHYTWSPSDSAAHAAELPPQSQEFTDVFDKADSTTLPDHRPFDCPIDLKPGGDPQYCRLYGLSPREQEALKEYLKINLEANLIRPSRSSAGAPILFVKKKDGSLRLCADYRGLNSVTIKNRYPVPLIDQLLIQLGSGTNFTKIDLRSAYNQVRIREGDEWKTAFRTPSGLFEYLVMPFGLANAPASFQYFMNETFKDFLDVFVVIYLDDILTYSSTPEDHERHVRLVLERLRTAQLHAKLEKCVFNTVEVEFLGFLVSSSGIRVDPSRIDCILSWQQPTDVHGVQVFLGFANFYRKFVPHFAELALPLANLTRDNVPFRWDQSAEAAFTALKVAFTSAPVHAHFDPDRPCEVETDASDFAVAMVLSQRGPDDELHPLAFYSRKLAPAKISFPIYDKELLAVVQTFEKWRQFLDSSRHQTVIHSDHRNLEYFTSTHKLNRRQAVFMARRTP</sequence>
<dbReference type="OMA" id="SACICEL"/>
<evidence type="ECO:0000256" key="3">
    <source>
        <dbReference type="SAM" id="SignalP"/>
    </source>
</evidence>
<dbReference type="OrthoDB" id="407598at2759"/>
<feature type="domain" description="Reverse transcriptase" evidence="4">
    <location>
        <begin position="176"/>
        <end position="355"/>
    </location>
</feature>
<keyword evidence="6" id="KW-1185">Reference proteome</keyword>
<dbReference type="EMBL" id="CDSF01000021">
    <property type="protein sequence ID" value="CEO95398.1"/>
    <property type="molecule type" value="Genomic_DNA"/>
</dbReference>
<evidence type="ECO:0000259" key="4">
    <source>
        <dbReference type="PROSITE" id="PS50878"/>
    </source>
</evidence>
<gene>
    <name evidence="5" type="ORF">PBRA_009665</name>
</gene>
<evidence type="ECO:0000313" key="5">
    <source>
        <dbReference type="EMBL" id="CEO95398.1"/>
    </source>
</evidence>
<dbReference type="Gene3D" id="3.30.70.270">
    <property type="match status" value="2"/>
</dbReference>
<dbReference type="Pfam" id="PF17919">
    <property type="entry name" value="RT_RNaseH_2"/>
    <property type="match status" value="1"/>
</dbReference>
<dbReference type="InterPro" id="IPR000477">
    <property type="entry name" value="RT_dom"/>
</dbReference>
<evidence type="ECO:0000256" key="1">
    <source>
        <dbReference type="ARBA" id="ARBA00023268"/>
    </source>
</evidence>
<organism evidence="5 6">
    <name type="scientific">Plasmodiophora brassicae</name>
    <name type="common">Clubroot disease agent</name>
    <dbReference type="NCBI Taxonomy" id="37360"/>
    <lineage>
        <taxon>Eukaryota</taxon>
        <taxon>Sar</taxon>
        <taxon>Rhizaria</taxon>
        <taxon>Endomyxa</taxon>
        <taxon>Phytomyxea</taxon>
        <taxon>Plasmodiophorida</taxon>
        <taxon>Plasmodiophoridae</taxon>
        <taxon>Plasmodiophora</taxon>
    </lineage>
</organism>
<reference evidence="5 6" key="1">
    <citation type="submission" date="2015-02" db="EMBL/GenBank/DDBJ databases">
        <authorList>
            <person name="Chooi Y.-H."/>
        </authorList>
    </citation>
    <scope>NUCLEOTIDE SEQUENCE [LARGE SCALE GENOMIC DNA]</scope>
    <source>
        <strain evidence="5">E3</strain>
    </source>
</reference>
<dbReference type="InterPro" id="IPR041577">
    <property type="entry name" value="RT_RNaseH_2"/>
</dbReference>
<feature type="chain" id="PRO_5005193250" description="Reverse transcriptase domain-containing protein" evidence="3">
    <location>
        <begin position="27"/>
        <end position="548"/>
    </location>
</feature>
<dbReference type="AlphaFoldDB" id="A0A0G4IJL4"/>